<sequence>MNRPIPKDYQLKACDPSGVDLHALRPLSTLERSYLQTFPKNFIFKGTKTDLEQMIGNAVPVNLAKYIAQAIKEHTKANTKPHNPQTFMLADKPLHQQGMQASLF</sequence>
<keyword evidence="4" id="KW-0680">Restriction system</keyword>
<dbReference type="InterPro" id="IPR031303">
    <property type="entry name" value="C5_meth_CS"/>
</dbReference>
<evidence type="ECO:0008006" key="8">
    <source>
        <dbReference type="Google" id="ProtNLM"/>
    </source>
</evidence>
<dbReference type="Proteomes" id="UP000826775">
    <property type="component" value="Chromosome"/>
</dbReference>
<evidence type="ECO:0000256" key="3">
    <source>
        <dbReference type="ARBA" id="ARBA00022691"/>
    </source>
</evidence>
<proteinExistence type="predicted"/>
<evidence type="ECO:0000256" key="5">
    <source>
        <dbReference type="ARBA" id="ARBA00047422"/>
    </source>
</evidence>
<dbReference type="InterPro" id="IPR029063">
    <property type="entry name" value="SAM-dependent_MTases_sf"/>
</dbReference>
<dbReference type="EMBL" id="AP024814">
    <property type="protein sequence ID" value="BCZ17167.1"/>
    <property type="molecule type" value="Genomic_DNA"/>
</dbReference>
<dbReference type="InterPro" id="IPR001525">
    <property type="entry name" value="C5_MeTfrase"/>
</dbReference>
<protein>
    <recommendedName>
        <fullName evidence="8">DNA (cytosine-5-)-methyltransferase</fullName>
    </recommendedName>
</protein>
<keyword evidence="3" id="KW-0949">S-adenosyl-L-methionine</keyword>
<reference evidence="6 7" key="1">
    <citation type="submission" date="2021-07" db="EMBL/GenBank/DDBJ databases">
        <title>Novel Helicobacter sp. Isolated from a dog.</title>
        <authorList>
            <person name="Rimbara E."/>
            <person name="Suzuki M."/>
        </authorList>
    </citation>
    <scope>NUCLEOTIDE SEQUENCE [LARGE SCALE GENOMIC DNA]</scope>
    <source>
        <strain evidence="7">NHP19-003</strain>
    </source>
</reference>
<dbReference type="Gene3D" id="3.90.120.10">
    <property type="entry name" value="DNA Methylase, subunit A, domain 2"/>
    <property type="match status" value="1"/>
</dbReference>
<dbReference type="PROSITE" id="PS00095">
    <property type="entry name" value="C5_MTASE_2"/>
    <property type="match status" value="1"/>
</dbReference>
<evidence type="ECO:0000256" key="2">
    <source>
        <dbReference type="ARBA" id="ARBA00022679"/>
    </source>
</evidence>
<gene>
    <name evidence="6" type="ORF">NHP190003_04490</name>
</gene>
<evidence type="ECO:0000313" key="6">
    <source>
        <dbReference type="EMBL" id="BCZ17167.1"/>
    </source>
</evidence>
<evidence type="ECO:0000256" key="4">
    <source>
        <dbReference type="ARBA" id="ARBA00022747"/>
    </source>
</evidence>
<dbReference type="Pfam" id="PF00145">
    <property type="entry name" value="DNA_methylase"/>
    <property type="match status" value="1"/>
</dbReference>
<comment type="catalytic activity">
    <reaction evidence="5">
        <text>a 2'-deoxycytidine in DNA + S-adenosyl-L-methionine = a 5-methyl-2'-deoxycytidine in DNA + S-adenosyl-L-homocysteine + H(+)</text>
        <dbReference type="Rhea" id="RHEA:13681"/>
        <dbReference type="Rhea" id="RHEA-COMP:11369"/>
        <dbReference type="Rhea" id="RHEA-COMP:11370"/>
        <dbReference type="ChEBI" id="CHEBI:15378"/>
        <dbReference type="ChEBI" id="CHEBI:57856"/>
        <dbReference type="ChEBI" id="CHEBI:59789"/>
        <dbReference type="ChEBI" id="CHEBI:85452"/>
        <dbReference type="ChEBI" id="CHEBI:85454"/>
        <dbReference type="EC" id="2.1.1.37"/>
    </reaction>
</comment>
<evidence type="ECO:0000313" key="7">
    <source>
        <dbReference type="Proteomes" id="UP000826775"/>
    </source>
</evidence>
<accession>A0ABM7S9F1</accession>
<keyword evidence="1" id="KW-0489">Methyltransferase</keyword>
<organism evidence="6 7">
    <name type="scientific">Helicobacter gastrocanis</name>
    <dbReference type="NCBI Taxonomy" id="2849641"/>
    <lineage>
        <taxon>Bacteria</taxon>
        <taxon>Pseudomonadati</taxon>
        <taxon>Campylobacterota</taxon>
        <taxon>Epsilonproteobacteria</taxon>
        <taxon>Campylobacterales</taxon>
        <taxon>Helicobacteraceae</taxon>
        <taxon>Helicobacter</taxon>
    </lineage>
</organism>
<dbReference type="SUPFAM" id="SSF53335">
    <property type="entry name" value="S-adenosyl-L-methionine-dependent methyltransferases"/>
    <property type="match status" value="1"/>
</dbReference>
<evidence type="ECO:0000256" key="1">
    <source>
        <dbReference type="ARBA" id="ARBA00022603"/>
    </source>
</evidence>
<keyword evidence="7" id="KW-1185">Reference proteome</keyword>
<name>A0ABM7S9F1_9HELI</name>
<keyword evidence="2" id="KW-0808">Transferase</keyword>